<comment type="caution">
    <text evidence="13">The sequence shown here is derived from an EMBL/GenBank/DDBJ whole genome shotgun (WGS) entry which is preliminary data.</text>
</comment>
<keyword evidence="4 11" id="KW-0812">Transmembrane</keyword>
<feature type="compositionally biased region" description="Basic and acidic residues" evidence="10">
    <location>
        <begin position="641"/>
        <end position="663"/>
    </location>
</feature>
<feature type="region of interest" description="Disordered" evidence="10">
    <location>
        <begin position="632"/>
        <end position="667"/>
    </location>
</feature>
<dbReference type="PANTHER" id="PTHR32198">
    <property type="entry name" value="MITOCHONDRIAL ESCAPE PROTEIN 2"/>
    <property type="match status" value="1"/>
</dbReference>
<feature type="domain" description="Mitochondrial escape protein 2 C-terminal" evidence="12">
    <location>
        <begin position="190"/>
        <end position="339"/>
    </location>
</feature>
<evidence type="ECO:0000256" key="3">
    <source>
        <dbReference type="ARBA" id="ARBA00020222"/>
    </source>
</evidence>
<feature type="compositionally biased region" description="Polar residues" evidence="10">
    <location>
        <begin position="962"/>
        <end position="977"/>
    </location>
</feature>
<accession>A0AA38J6Z6</accession>
<evidence type="ECO:0000313" key="14">
    <source>
        <dbReference type="Proteomes" id="UP001176059"/>
    </source>
</evidence>
<evidence type="ECO:0000313" key="13">
    <source>
        <dbReference type="EMBL" id="KAJ3710055.1"/>
    </source>
</evidence>
<evidence type="ECO:0000256" key="11">
    <source>
        <dbReference type="SAM" id="Phobius"/>
    </source>
</evidence>
<feature type="compositionally biased region" description="Basic and acidic residues" evidence="10">
    <location>
        <begin position="33"/>
        <end position="47"/>
    </location>
</feature>
<feature type="compositionally biased region" description="Basic and acidic residues" evidence="10">
    <location>
        <begin position="237"/>
        <end position="263"/>
    </location>
</feature>
<feature type="compositionally biased region" description="Polar residues" evidence="10">
    <location>
        <begin position="279"/>
        <end position="289"/>
    </location>
</feature>
<keyword evidence="5" id="KW-0999">Mitochondrion inner membrane</keyword>
<dbReference type="AlphaFoldDB" id="A0AA38J6Z6"/>
<proteinExistence type="inferred from homology"/>
<feature type="compositionally biased region" description="Low complexity" evidence="10">
    <location>
        <begin position="15"/>
        <end position="30"/>
    </location>
</feature>
<evidence type="ECO:0000256" key="1">
    <source>
        <dbReference type="ARBA" id="ARBA00004434"/>
    </source>
</evidence>
<feature type="compositionally biased region" description="Basic and acidic residues" evidence="10">
    <location>
        <begin position="1052"/>
        <end position="1063"/>
    </location>
</feature>
<evidence type="ECO:0000256" key="5">
    <source>
        <dbReference type="ARBA" id="ARBA00022792"/>
    </source>
</evidence>
<feature type="compositionally biased region" description="Low complexity" evidence="10">
    <location>
        <begin position="1064"/>
        <end position="1074"/>
    </location>
</feature>
<feature type="domain" description="Mitochondrial escape protein 2 C-terminal" evidence="12">
    <location>
        <begin position="340"/>
        <end position="438"/>
    </location>
</feature>
<comment type="function">
    <text evidence="9">Plays a role in maintaining the mitochondrial genome and in controlling the mtDNA escape. Involved in the regulation of mtDNA nucleotide structure and number. May have a dispensable role in early maturation of pre-rRNA.</text>
</comment>
<protein>
    <recommendedName>
        <fullName evidence="3">Mitochondrial escape protein 2</fullName>
    </recommendedName>
</protein>
<feature type="region of interest" description="Disordered" evidence="10">
    <location>
        <begin position="237"/>
        <end position="300"/>
    </location>
</feature>
<evidence type="ECO:0000256" key="10">
    <source>
        <dbReference type="SAM" id="MobiDB-lite"/>
    </source>
</evidence>
<organism evidence="13 14">
    <name type="scientific">Lentinula guzmanii</name>
    <dbReference type="NCBI Taxonomy" id="2804957"/>
    <lineage>
        <taxon>Eukaryota</taxon>
        <taxon>Fungi</taxon>
        <taxon>Dikarya</taxon>
        <taxon>Basidiomycota</taxon>
        <taxon>Agaricomycotina</taxon>
        <taxon>Agaricomycetes</taxon>
        <taxon>Agaricomycetidae</taxon>
        <taxon>Agaricales</taxon>
        <taxon>Marasmiineae</taxon>
        <taxon>Omphalotaceae</taxon>
        <taxon>Lentinula</taxon>
    </lineage>
</organism>
<dbReference type="PANTHER" id="PTHR32198:SF2">
    <property type="entry name" value="MITOCHONDRIAL ESCAPE PROTEIN 2"/>
    <property type="match status" value="1"/>
</dbReference>
<dbReference type="InterPro" id="IPR039627">
    <property type="entry name" value="Yme2_C"/>
</dbReference>
<evidence type="ECO:0000256" key="6">
    <source>
        <dbReference type="ARBA" id="ARBA00022989"/>
    </source>
</evidence>
<feature type="region of interest" description="Disordered" evidence="10">
    <location>
        <begin position="15"/>
        <end position="49"/>
    </location>
</feature>
<keyword evidence="6 11" id="KW-1133">Transmembrane helix</keyword>
<feature type="compositionally biased region" description="Acidic residues" evidence="10">
    <location>
        <begin position="984"/>
        <end position="1003"/>
    </location>
</feature>
<keyword evidence="14" id="KW-1185">Reference proteome</keyword>
<keyword evidence="7" id="KW-0496">Mitochondrion</keyword>
<reference evidence="13" key="2">
    <citation type="journal article" date="2023" name="Proc. Natl. Acad. Sci. U.S.A.">
        <title>A global phylogenomic analysis of the shiitake genus Lentinula.</title>
        <authorList>
            <person name="Sierra-Patev S."/>
            <person name="Min B."/>
            <person name="Naranjo-Ortiz M."/>
            <person name="Looney B."/>
            <person name="Konkel Z."/>
            <person name="Slot J.C."/>
            <person name="Sakamoto Y."/>
            <person name="Steenwyk J.L."/>
            <person name="Rokas A."/>
            <person name="Carro J."/>
            <person name="Camarero S."/>
            <person name="Ferreira P."/>
            <person name="Molpeceres G."/>
            <person name="Ruiz-Duenas F.J."/>
            <person name="Serrano A."/>
            <person name="Henrissat B."/>
            <person name="Drula E."/>
            <person name="Hughes K.W."/>
            <person name="Mata J.L."/>
            <person name="Ishikawa N.K."/>
            <person name="Vargas-Isla R."/>
            <person name="Ushijima S."/>
            <person name="Smith C.A."/>
            <person name="Donoghue J."/>
            <person name="Ahrendt S."/>
            <person name="Andreopoulos W."/>
            <person name="He G."/>
            <person name="LaButti K."/>
            <person name="Lipzen A."/>
            <person name="Ng V."/>
            <person name="Riley R."/>
            <person name="Sandor L."/>
            <person name="Barry K."/>
            <person name="Martinez A.T."/>
            <person name="Xiao Y."/>
            <person name="Gibbons J.G."/>
            <person name="Terashima K."/>
            <person name="Grigoriev I.V."/>
            <person name="Hibbett D."/>
        </authorList>
    </citation>
    <scope>NUCLEOTIDE SEQUENCE</scope>
    <source>
        <strain evidence="13">ET3784</strain>
    </source>
</reference>
<feature type="compositionally biased region" description="Low complexity" evidence="10">
    <location>
        <begin position="952"/>
        <end position="961"/>
    </location>
</feature>
<feature type="region of interest" description="Disordered" evidence="10">
    <location>
        <begin position="835"/>
        <end position="867"/>
    </location>
</feature>
<evidence type="ECO:0000256" key="8">
    <source>
        <dbReference type="ARBA" id="ARBA00023136"/>
    </source>
</evidence>
<feature type="transmembrane region" description="Helical" evidence="11">
    <location>
        <begin position="541"/>
        <end position="559"/>
    </location>
</feature>
<dbReference type="EMBL" id="JANVFO010000147">
    <property type="protein sequence ID" value="KAJ3710055.1"/>
    <property type="molecule type" value="Genomic_DNA"/>
</dbReference>
<feature type="compositionally biased region" description="Polar residues" evidence="10">
    <location>
        <begin position="902"/>
        <end position="912"/>
    </location>
</feature>
<evidence type="ECO:0000256" key="9">
    <source>
        <dbReference type="ARBA" id="ARBA00025276"/>
    </source>
</evidence>
<reference evidence="13" key="1">
    <citation type="submission" date="2022-08" db="EMBL/GenBank/DDBJ databases">
        <authorList>
            <consortium name="DOE Joint Genome Institute"/>
            <person name="Min B."/>
            <person name="Sierra-Patev S."/>
            <person name="Naranjo-Ortiz M."/>
            <person name="Looney B."/>
            <person name="Konkel Z."/>
            <person name="Slot J.C."/>
            <person name="Sakamoto Y."/>
            <person name="Steenwyk J.L."/>
            <person name="Rokas A."/>
            <person name="Carro J."/>
            <person name="Camarero S."/>
            <person name="Ferreira P."/>
            <person name="Molpeceres G."/>
            <person name="Ruiz-duenas F.J."/>
            <person name="Serrano A."/>
            <person name="Henrissat B."/>
            <person name="Drula E."/>
            <person name="Hughes K.W."/>
            <person name="Mata J.L."/>
            <person name="Ishikawa N.K."/>
            <person name="Vargas-Isla R."/>
            <person name="Ushijima S."/>
            <person name="Smith C.A."/>
            <person name="Ahrendt S."/>
            <person name="Andreopoulos W."/>
            <person name="He G."/>
            <person name="LaButti K."/>
            <person name="Lipzen A."/>
            <person name="Ng V."/>
            <person name="Riley R."/>
            <person name="Sandor L."/>
            <person name="Barry K."/>
            <person name="Martinez A.T."/>
            <person name="Xiao Y."/>
            <person name="Gibbons J.G."/>
            <person name="Terashima K."/>
            <person name="Hibbett D.S."/>
            <person name="Grigoriev I.V."/>
        </authorList>
    </citation>
    <scope>NUCLEOTIDE SEQUENCE</scope>
    <source>
        <strain evidence="13">ET3784</strain>
    </source>
</reference>
<evidence type="ECO:0000259" key="12">
    <source>
        <dbReference type="Pfam" id="PF10443"/>
    </source>
</evidence>
<evidence type="ECO:0000256" key="4">
    <source>
        <dbReference type="ARBA" id="ARBA00022692"/>
    </source>
</evidence>
<gene>
    <name evidence="13" type="ORF">DFJ43DRAFT_1172235</name>
</gene>
<evidence type="ECO:0000256" key="7">
    <source>
        <dbReference type="ARBA" id="ARBA00023128"/>
    </source>
</evidence>
<keyword evidence="8 11" id="KW-0472">Membrane</keyword>
<comment type="similarity">
    <text evidence="2">Belongs to the YME2 family.</text>
</comment>
<feature type="compositionally biased region" description="Basic and acidic residues" evidence="10">
    <location>
        <begin position="857"/>
        <end position="867"/>
    </location>
</feature>
<dbReference type="Proteomes" id="UP001176059">
    <property type="component" value="Unassembled WGS sequence"/>
</dbReference>
<sequence>MSPLETPVLVRKPLTSATSATSSSASSYTSNKESTDNVHALRPEVKTGRSSRIRINSTYAQYTQYAKHAWYGSCNANGQQANAIQIFDPIRVLMWKQIYWTEFKVYKWLRANTLERLYSKSESLPADKQIWKEREDAERGIQAYQSDLPSTVTFVHGPQGSGKSTMIVSALKSAERKSLVIDCRELSKASMNNLIDLASVGLIGQKTGLSRSLDEQLQQILDSVALALRNVSEKQHKDIAKNVQTREHDKPAEQFDKAERSRNEGSQNEKGNTPEIDQKQAQESPASSTKTRKKKEKDSSEIQAVEALPIVVIRNFAGKAVREDLLNGLAQWATKLAEHQLINKVRTGMDVKEAVDDIISRGVGELRKNAFGDDAEDAKNLPWTRGQAWTLLDLLSKNSEVPYHQVLLGYPFKGDEAPLRSMEHAELIMIATHDGEYQTNHSSNYPTSTIAPTTINALTHNHAGSTLGFQSVPPSVAALNSASAALLSQVRALDALPRIGSLRSLDLRGNEMRFYRLAFFISLTVLYVSAAWFYFNRYKMFAKVCVLLAALPAVFSLSLDEWSRIKRYLDCYRRRFNSTTLYSTLSLAVANNFNLTSGSPFSIQWPSALPPNILGFVFPGLQMPLHLHREPNPTLRNKLLPRTEKDNGKEKAVTKGKAKKPDHSLGVSVGKFRENGVVIQQKKGSDVKGKGRSGKNAEVQPSNVFTIKGKMKPRTKPEVKTTIIPSVVLDDEDEEPPSSIGGMVDSPIYPLQPLPTRISSSPLEFGGLPPKSSSPVVSTNAQGRIKGVDEATLTMDDMKGDNKIYIEGQPVSLGKANTPAVTEIHQVQINVEPRVPSPLFSEPPTTAPSPLFSEPSSRPDVDSKNKKYDKHMKAPHDFIDGAAPVCGESIKIEIILDSPQAIETESSSITSPRSRRQKVMRPPPPSRTTRSASKRARKVAIKAGACSKAEADASSTASSSSTNCLVPTESRTVNFSDPQFPVFNDDDDSSELSDLPEDYMDEEVPLKGDGGEDMDMETPPQAAQSSTATKTRRKTLGTEISTSSRRKSLRGLRSDDDPPDERSASFPSVQSSVSHGKSHLARSTWESKIPPSSFVSHGGSEERVR</sequence>
<dbReference type="Pfam" id="PF10443">
    <property type="entry name" value="RNA12"/>
    <property type="match status" value="2"/>
</dbReference>
<feature type="region of interest" description="Disordered" evidence="10">
    <location>
        <begin position="902"/>
        <end position="1105"/>
    </location>
</feature>
<dbReference type="InterPro" id="IPR018850">
    <property type="entry name" value="Mt_escape_2_C"/>
</dbReference>
<comment type="subcellular location">
    <subcellularLocation>
        <location evidence="1">Mitochondrion inner membrane</location>
        <topology evidence="1">Single-pass membrane protein</topology>
    </subcellularLocation>
</comment>
<evidence type="ECO:0000256" key="2">
    <source>
        <dbReference type="ARBA" id="ARBA00010320"/>
    </source>
</evidence>
<name>A0AA38J6Z6_9AGAR</name>
<feature type="transmembrane region" description="Helical" evidence="11">
    <location>
        <begin position="514"/>
        <end position="535"/>
    </location>
</feature>
<dbReference type="GO" id="GO:0005743">
    <property type="term" value="C:mitochondrial inner membrane"/>
    <property type="evidence" value="ECO:0007669"/>
    <property type="project" value="UniProtKB-SubCell"/>
</dbReference>